<dbReference type="NCBIfam" id="NF040713">
    <property type="entry name" value="ZapE"/>
    <property type="match status" value="1"/>
</dbReference>
<keyword evidence="4" id="KW-1185">Reference proteome</keyword>
<dbReference type="Gene3D" id="3.40.50.300">
    <property type="entry name" value="P-loop containing nucleotide triphosphate hydrolases"/>
    <property type="match status" value="1"/>
</dbReference>
<dbReference type="CDD" id="cd00267">
    <property type="entry name" value="ABC_ATPase"/>
    <property type="match status" value="1"/>
</dbReference>
<proteinExistence type="predicted"/>
<keyword evidence="3" id="KW-0131">Cell cycle</keyword>
<keyword evidence="1" id="KW-0547">Nucleotide-binding</keyword>
<dbReference type="InterPro" id="IPR005654">
    <property type="entry name" value="ATPase_AFG1-like"/>
</dbReference>
<dbReference type="EMBL" id="CP104275">
    <property type="protein sequence ID" value="UWX97622.1"/>
    <property type="molecule type" value="Genomic_DNA"/>
</dbReference>
<name>A0ABY5YS32_9MICC</name>
<keyword evidence="3" id="KW-0132">Cell division</keyword>
<accession>A0ABY5YS32</accession>
<dbReference type="GO" id="GO:0051301">
    <property type="term" value="P:cell division"/>
    <property type="evidence" value="ECO:0007669"/>
    <property type="project" value="UniProtKB-KW"/>
</dbReference>
<dbReference type="RefSeq" id="WP_260652804.1">
    <property type="nucleotide sequence ID" value="NZ_CP104275.1"/>
</dbReference>
<dbReference type="PANTHER" id="PTHR12169">
    <property type="entry name" value="ATPASE N2B"/>
    <property type="match status" value="1"/>
</dbReference>
<sequence>MTAAQAPDAADEFLLAAGGQGLDLDASQLAVLPALARAAEAARSPKPAPDRSSVYLWGPPGRGKTWLLDTLFDSVDIPDKRRLHFHDFFRELHALVFAGYGNPGYRQDSAFAAALDRMLGSVRLLCFDEFHVNDPADAAFITRLLRTVLDRGIVLVATSNYAPQELLPDEMFHHLFEPGIALITGHLQVRELDGDVDYRTVARPRHAAGFAAGHHLRSNDAGLLASAGLLPPRPEEAVPLTPGTRTLRALRADGTQLWFDFEDLCHAESATSDYLHLAQTHRHWVISGVPPTAGSNPYGWQRFGNVVDVLYDAGCRLDIIGLPDYDGVFPGIAHPTDLARIRSRFSMLQQLSAAGTEAAARP</sequence>
<dbReference type="InterPro" id="IPR027417">
    <property type="entry name" value="P-loop_NTPase"/>
</dbReference>
<reference evidence="3" key="1">
    <citation type="submission" date="2022-09" db="EMBL/GenBank/DDBJ databases">
        <title>Novel species in genus Arthrobacter.</title>
        <authorList>
            <person name="Liu Y."/>
        </authorList>
    </citation>
    <scope>NUCLEOTIDE SEQUENCE</scope>
    <source>
        <strain evidence="3">Zg-Y815</strain>
    </source>
</reference>
<gene>
    <name evidence="3" type="primary">zapE</name>
    <name evidence="3" type="ORF">N2K95_02750</name>
</gene>
<organism evidence="3 4">
    <name type="scientific">Arthrobacter zhaoxinii</name>
    <dbReference type="NCBI Taxonomy" id="2964616"/>
    <lineage>
        <taxon>Bacteria</taxon>
        <taxon>Bacillati</taxon>
        <taxon>Actinomycetota</taxon>
        <taxon>Actinomycetes</taxon>
        <taxon>Micrococcales</taxon>
        <taxon>Micrococcaceae</taxon>
        <taxon>Arthrobacter</taxon>
    </lineage>
</organism>
<keyword evidence="2" id="KW-0067">ATP-binding</keyword>
<dbReference type="Proteomes" id="UP001059859">
    <property type="component" value="Chromosome"/>
</dbReference>
<evidence type="ECO:0000313" key="4">
    <source>
        <dbReference type="Proteomes" id="UP001059859"/>
    </source>
</evidence>
<dbReference type="Pfam" id="PF03969">
    <property type="entry name" value="AFG1_ATPase"/>
    <property type="match status" value="1"/>
</dbReference>
<dbReference type="SUPFAM" id="SSF52540">
    <property type="entry name" value="P-loop containing nucleoside triphosphate hydrolases"/>
    <property type="match status" value="1"/>
</dbReference>
<evidence type="ECO:0000313" key="3">
    <source>
        <dbReference type="EMBL" id="UWX97622.1"/>
    </source>
</evidence>
<protein>
    <submittedName>
        <fullName evidence="3">Cell division protein ZapE</fullName>
    </submittedName>
</protein>
<dbReference type="PANTHER" id="PTHR12169:SF6">
    <property type="entry name" value="AFG1-LIKE ATPASE"/>
    <property type="match status" value="1"/>
</dbReference>
<evidence type="ECO:0000256" key="2">
    <source>
        <dbReference type="ARBA" id="ARBA00022840"/>
    </source>
</evidence>
<evidence type="ECO:0000256" key="1">
    <source>
        <dbReference type="ARBA" id="ARBA00022741"/>
    </source>
</evidence>